<evidence type="ECO:0000256" key="5">
    <source>
        <dbReference type="SAM" id="MobiDB-lite"/>
    </source>
</evidence>
<gene>
    <name evidence="6" type="ORF">RHGRI_020688</name>
</gene>
<keyword evidence="7" id="KW-1185">Reference proteome</keyword>
<reference evidence="6" key="1">
    <citation type="submission" date="2020-08" db="EMBL/GenBank/DDBJ databases">
        <title>Plant Genome Project.</title>
        <authorList>
            <person name="Zhang R.-G."/>
        </authorList>
    </citation>
    <scope>NUCLEOTIDE SEQUENCE</scope>
    <source>
        <strain evidence="6">WSP0</strain>
        <tissue evidence="6">Leaf</tissue>
    </source>
</reference>
<accession>A0AAV6JH96</accession>
<organism evidence="6 7">
    <name type="scientific">Rhododendron griersonianum</name>
    <dbReference type="NCBI Taxonomy" id="479676"/>
    <lineage>
        <taxon>Eukaryota</taxon>
        <taxon>Viridiplantae</taxon>
        <taxon>Streptophyta</taxon>
        <taxon>Embryophyta</taxon>
        <taxon>Tracheophyta</taxon>
        <taxon>Spermatophyta</taxon>
        <taxon>Magnoliopsida</taxon>
        <taxon>eudicotyledons</taxon>
        <taxon>Gunneridae</taxon>
        <taxon>Pentapetalae</taxon>
        <taxon>asterids</taxon>
        <taxon>Ericales</taxon>
        <taxon>Ericaceae</taxon>
        <taxon>Ericoideae</taxon>
        <taxon>Rhodoreae</taxon>
        <taxon>Rhododendron</taxon>
    </lineage>
</organism>
<dbReference type="Gene3D" id="1.25.10.10">
    <property type="entry name" value="Leucine-rich Repeat Variant"/>
    <property type="match status" value="1"/>
</dbReference>
<dbReference type="InterPro" id="IPR001313">
    <property type="entry name" value="Pumilio_RNA-bd_rpt"/>
</dbReference>
<keyword evidence="1" id="KW-0677">Repeat</keyword>
<evidence type="ECO:0000313" key="6">
    <source>
        <dbReference type="EMBL" id="KAG5540556.1"/>
    </source>
</evidence>
<dbReference type="InterPro" id="IPR011989">
    <property type="entry name" value="ARM-like"/>
</dbReference>
<feature type="region of interest" description="Disordered" evidence="5">
    <location>
        <begin position="60"/>
        <end position="82"/>
    </location>
</feature>
<dbReference type="Proteomes" id="UP000823749">
    <property type="component" value="Chromosome 7"/>
</dbReference>
<dbReference type="GO" id="GO:0003723">
    <property type="term" value="F:RNA binding"/>
    <property type="evidence" value="ECO:0007669"/>
    <property type="project" value="UniProtKB-KW"/>
</dbReference>
<dbReference type="SUPFAM" id="SSF48371">
    <property type="entry name" value="ARM repeat"/>
    <property type="match status" value="1"/>
</dbReference>
<evidence type="ECO:0000256" key="1">
    <source>
        <dbReference type="ARBA" id="ARBA00022737"/>
    </source>
</evidence>
<keyword evidence="2" id="KW-0810">Translation regulation</keyword>
<dbReference type="Pfam" id="PF00806">
    <property type="entry name" value="PUF"/>
    <property type="match status" value="1"/>
</dbReference>
<dbReference type="AlphaFoldDB" id="A0AAV6JH96"/>
<dbReference type="GO" id="GO:0006417">
    <property type="term" value="P:regulation of translation"/>
    <property type="evidence" value="ECO:0007669"/>
    <property type="project" value="UniProtKB-KW"/>
</dbReference>
<dbReference type="PROSITE" id="PS50302">
    <property type="entry name" value="PUM"/>
    <property type="match status" value="1"/>
</dbReference>
<dbReference type="EMBL" id="JACTNZ010000007">
    <property type="protein sequence ID" value="KAG5540556.1"/>
    <property type="molecule type" value="Genomic_DNA"/>
</dbReference>
<keyword evidence="3" id="KW-0694">RNA-binding</keyword>
<sequence>MSQQKLASNVVEKCLASGTPEERNIIVNEMLGPTNENEPFRSVNYAFYVLEKMETNRSVGDGLKEAGNENDNQTDPNGAYSTGWNAHRSLNLLKFSLNRPMMLPCVEEDGDEEMKIVDIHGKSCSLCDLLCV</sequence>
<evidence type="ECO:0000313" key="7">
    <source>
        <dbReference type="Proteomes" id="UP000823749"/>
    </source>
</evidence>
<comment type="caution">
    <text evidence="6">The sequence shown here is derived from an EMBL/GenBank/DDBJ whole genome shotgun (WGS) entry which is preliminary data.</text>
</comment>
<name>A0AAV6JH96_9ERIC</name>
<evidence type="ECO:0000256" key="3">
    <source>
        <dbReference type="ARBA" id="ARBA00022884"/>
    </source>
</evidence>
<evidence type="ECO:0000256" key="2">
    <source>
        <dbReference type="ARBA" id="ARBA00022845"/>
    </source>
</evidence>
<feature type="repeat" description="Pumilio" evidence="4">
    <location>
        <begin position="1"/>
        <end position="28"/>
    </location>
</feature>
<feature type="compositionally biased region" description="Polar residues" evidence="5">
    <location>
        <begin position="69"/>
        <end position="82"/>
    </location>
</feature>
<proteinExistence type="predicted"/>
<dbReference type="InterPro" id="IPR016024">
    <property type="entry name" value="ARM-type_fold"/>
</dbReference>
<evidence type="ECO:0000256" key="4">
    <source>
        <dbReference type="PROSITE-ProRule" id="PRU00317"/>
    </source>
</evidence>
<protein>
    <submittedName>
        <fullName evidence="6">Uncharacterized protein</fullName>
    </submittedName>
</protein>